<feature type="domain" description="G-protein coupled receptors family 1 profile" evidence="6">
    <location>
        <begin position="1"/>
        <end position="184"/>
    </location>
</feature>
<feature type="transmembrane region" description="Helical" evidence="5">
    <location>
        <begin position="48"/>
        <end position="71"/>
    </location>
</feature>
<evidence type="ECO:0000256" key="4">
    <source>
        <dbReference type="ARBA" id="ARBA00023136"/>
    </source>
</evidence>
<dbReference type="SUPFAM" id="SSF81321">
    <property type="entry name" value="Family A G protein-coupled receptor-like"/>
    <property type="match status" value="1"/>
</dbReference>
<dbReference type="AlphaFoldDB" id="A0A7E4V7W8"/>
<dbReference type="Proteomes" id="UP000492821">
    <property type="component" value="Unassembled WGS sequence"/>
</dbReference>
<evidence type="ECO:0000313" key="7">
    <source>
        <dbReference type="Proteomes" id="UP000492821"/>
    </source>
</evidence>
<feature type="transmembrane region" description="Helical" evidence="5">
    <location>
        <begin position="134"/>
        <end position="155"/>
    </location>
</feature>
<evidence type="ECO:0000256" key="1">
    <source>
        <dbReference type="ARBA" id="ARBA00004370"/>
    </source>
</evidence>
<dbReference type="PROSITE" id="PS50262">
    <property type="entry name" value="G_PROTEIN_RECEP_F1_2"/>
    <property type="match status" value="1"/>
</dbReference>
<reference evidence="8" key="2">
    <citation type="submission" date="2020-10" db="UniProtKB">
        <authorList>
            <consortium name="WormBaseParasite"/>
        </authorList>
    </citation>
    <scope>IDENTIFICATION</scope>
</reference>
<evidence type="ECO:0000256" key="3">
    <source>
        <dbReference type="ARBA" id="ARBA00022989"/>
    </source>
</evidence>
<proteinExistence type="predicted"/>
<evidence type="ECO:0000256" key="2">
    <source>
        <dbReference type="ARBA" id="ARBA00022692"/>
    </source>
</evidence>
<organism evidence="7 8">
    <name type="scientific">Panagrellus redivivus</name>
    <name type="common">Microworm</name>
    <dbReference type="NCBI Taxonomy" id="6233"/>
    <lineage>
        <taxon>Eukaryota</taxon>
        <taxon>Metazoa</taxon>
        <taxon>Ecdysozoa</taxon>
        <taxon>Nematoda</taxon>
        <taxon>Chromadorea</taxon>
        <taxon>Rhabditida</taxon>
        <taxon>Tylenchina</taxon>
        <taxon>Panagrolaimomorpha</taxon>
        <taxon>Panagrolaimoidea</taxon>
        <taxon>Panagrolaimidae</taxon>
        <taxon>Panagrellus</taxon>
    </lineage>
</organism>
<dbReference type="InterPro" id="IPR047130">
    <property type="entry name" value="7TM_GPCR_Srsx_nematod"/>
</dbReference>
<dbReference type="InterPro" id="IPR000276">
    <property type="entry name" value="GPCR_Rhodpsn"/>
</dbReference>
<dbReference type="InterPro" id="IPR017452">
    <property type="entry name" value="GPCR_Rhodpsn_7TM"/>
</dbReference>
<dbReference type="PANTHER" id="PTHR23360:SF5">
    <property type="entry name" value="G-PROTEIN COUPLED RECEPTORS FAMILY 1 PROFILE DOMAIN-CONTAINING PROTEIN"/>
    <property type="match status" value="1"/>
</dbReference>
<dbReference type="Gene3D" id="1.20.1070.10">
    <property type="entry name" value="Rhodopsin 7-helix transmembrane proteins"/>
    <property type="match status" value="1"/>
</dbReference>
<protein>
    <submittedName>
        <fullName evidence="8">G_PROTEIN_RECEP_F1_2 domain-containing protein</fullName>
    </submittedName>
</protein>
<keyword evidence="2 5" id="KW-0812">Transmembrane</keyword>
<dbReference type="SMART" id="SM01381">
    <property type="entry name" value="7TM_GPCR_Srsx"/>
    <property type="match status" value="1"/>
</dbReference>
<name>A0A7E4V7W8_PANRE</name>
<feature type="transmembrane region" description="Helical" evidence="5">
    <location>
        <begin position="91"/>
        <end position="113"/>
    </location>
</feature>
<keyword evidence="3 5" id="KW-1133">Transmembrane helix</keyword>
<evidence type="ECO:0000259" key="6">
    <source>
        <dbReference type="PROSITE" id="PS50262"/>
    </source>
</evidence>
<feature type="transmembrane region" description="Helical" evidence="5">
    <location>
        <begin position="167"/>
        <end position="187"/>
    </location>
</feature>
<dbReference type="InterPro" id="IPR019424">
    <property type="entry name" value="7TM_GPCR_Srsx"/>
</dbReference>
<sequence length="223" mass="25401">MGQTPCFILEFLPFCAVIGTSIMTLAIGVDRFLGFHLPFIYRRLNITVYIATVYLLTATYALTFMLLFLSTTLNWYDQVFCMPGSVITMDYLFAYLYTTGGLYVVTIIQYLSIWIMTFKQRKNLPGYMRIMKPITIIVGISLTGWLANYIFEIIASGTTWDSTLSTLWGGIIINLAVASDFWVYYVFNSEYRKVFRRNFCKAGTSGFSTTVVSVIEKGTTSHK</sequence>
<evidence type="ECO:0000313" key="8">
    <source>
        <dbReference type="WBParaSite" id="Pan_g17690.t1"/>
    </source>
</evidence>
<comment type="subcellular location">
    <subcellularLocation>
        <location evidence="1">Membrane</location>
    </subcellularLocation>
</comment>
<dbReference type="Pfam" id="PF10320">
    <property type="entry name" value="7TM_GPCR_Srsx"/>
    <property type="match status" value="1"/>
</dbReference>
<feature type="transmembrane region" description="Helical" evidence="5">
    <location>
        <begin position="6"/>
        <end position="27"/>
    </location>
</feature>
<evidence type="ECO:0000256" key="5">
    <source>
        <dbReference type="SAM" id="Phobius"/>
    </source>
</evidence>
<dbReference type="GO" id="GO:0016020">
    <property type="term" value="C:membrane"/>
    <property type="evidence" value="ECO:0007669"/>
    <property type="project" value="UniProtKB-SubCell"/>
</dbReference>
<dbReference type="WBParaSite" id="Pan_g17690.t1">
    <property type="protein sequence ID" value="Pan_g17690.t1"/>
    <property type="gene ID" value="Pan_g17690"/>
</dbReference>
<reference evidence="7" key="1">
    <citation type="journal article" date="2013" name="Genetics">
        <title>The draft genome and transcriptome of Panagrellus redivivus are shaped by the harsh demands of a free-living lifestyle.</title>
        <authorList>
            <person name="Srinivasan J."/>
            <person name="Dillman A.R."/>
            <person name="Macchietto M.G."/>
            <person name="Heikkinen L."/>
            <person name="Lakso M."/>
            <person name="Fracchia K.M."/>
            <person name="Antoshechkin I."/>
            <person name="Mortazavi A."/>
            <person name="Wong G."/>
            <person name="Sternberg P.W."/>
        </authorList>
    </citation>
    <scope>NUCLEOTIDE SEQUENCE [LARGE SCALE GENOMIC DNA]</scope>
    <source>
        <strain evidence="7">MT8872</strain>
    </source>
</reference>
<dbReference type="GO" id="GO:0004930">
    <property type="term" value="F:G protein-coupled receptor activity"/>
    <property type="evidence" value="ECO:0007669"/>
    <property type="project" value="InterPro"/>
</dbReference>
<accession>A0A7E4V7W8</accession>
<keyword evidence="4 5" id="KW-0472">Membrane</keyword>
<dbReference type="PANTHER" id="PTHR23360">
    <property type="entry name" value="G-PROTEIN COUPLED RECEPTORS FAMILY 1 PROFILE DOMAIN-CONTAINING PROTEIN-RELATED"/>
    <property type="match status" value="1"/>
</dbReference>
<keyword evidence="7" id="KW-1185">Reference proteome</keyword>